<accession>M9RWJ7</accession>
<keyword evidence="1" id="KW-0614">Plasmid</keyword>
<protein>
    <submittedName>
        <fullName evidence="1">Uncharacterized protein</fullName>
    </submittedName>
</protein>
<dbReference type="EMBL" id="CP003744">
    <property type="protein sequence ID" value="AGI74856.1"/>
    <property type="molecule type" value="Genomic_DNA"/>
</dbReference>
<organism evidence="1 2">
    <name type="scientific">Octadecabacter arcticus 238</name>
    <dbReference type="NCBI Taxonomy" id="391616"/>
    <lineage>
        <taxon>Bacteria</taxon>
        <taxon>Pseudomonadati</taxon>
        <taxon>Pseudomonadota</taxon>
        <taxon>Alphaproteobacteria</taxon>
        <taxon>Rhodobacterales</taxon>
        <taxon>Roseobacteraceae</taxon>
        <taxon>Octadecabacter</taxon>
    </lineage>
</organism>
<geneLocation type="plasmid" evidence="1 2">
    <name>pOA238_160</name>
</geneLocation>
<keyword evidence="2" id="KW-1185">Reference proteome</keyword>
<dbReference type="HOGENOM" id="CLU_1364031_0_0_5"/>
<sequence length="205" mass="22524">MGAVKLTKSRTLVCIPIVHSEDDMGSASNALRQAYMRQKGLEAWEQSRLAIKHFWADIDSAFSALDVNFHRTRIYQDGLPVCGFEAKIVRDLAESPAGGMNYKILARLIDMGAKLEGTEDLKLLLKERDMLISGNSDSEGNVNSASASVKSKLLDTRDYFIASRIDATLQSGEIGFLFLGALHNVIPKISATIKIVSLEEFSLSN</sequence>
<dbReference type="KEGG" id="oar:OA238_160p0420"/>
<proteinExistence type="predicted"/>
<evidence type="ECO:0000313" key="2">
    <source>
        <dbReference type="Proteomes" id="UP000004688"/>
    </source>
</evidence>
<dbReference type="AlphaFoldDB" id="M9RWJ7"/>
<dbReference type="eggNOG" id="ENOG5032SQH">
    <property type="taxonomic scope" value="Bacteria"/>
</dbReference>
<evidence type="ECO:0000313" key="1">
    <source>
        <dbReference type="EMBL" id="AGI74856.1"/>
    </source>
</evidence>
<dbReference type="RefSeq" id="WP_015497752.1">
    <property type="nucleotide sequence ID" value="NC_020910.1"/>
</dbReference>
<reference evidence="1 2" key="1">
    <citation type="journal article" date="2013" name="PLoS ONE">
        <title>Poles Apart: Arctic and Antarctic Octadecabacter strains Share High Genome Plasticity and a New Type of Xanthorhodopsin.</title>
        <authorList>
            <person name="Vollmers J."/>
            <person name="Voget S."/>
            <person name="Dietrich S."/>
            <person name="Gollnow K."/>
            <person name="Smits M."/>
            <person name="Meyer K."/>
            <person name="Brinkhoff T."/>
            <person name="Simon M."/>
            <person name="Daniel R."/>
        </authorList>
    </citation>
    <scope>NUCLEOTIDE SEQUENCE [LARGE SCALE GENOMIC DNA]</scope>
    <source>
        <strain evidence="1 2">238</strain>
        <plasmid evidence="2">Plasmid pOA238_160</plasmid>
    </source>
</reference>
<gene>
    <name evidence="1" type="ORF">OA238_160p0420</name>
</gene>
<dbReference type="OrthoDB" id="5763904at2"/>
<name>M9RWJ7_9RHOB</name>
<dbReference type="Proteomes" id="UP000004688">
    <property type="component" value="Plasmid pOA238_160"/>
</dbReference>